<dbReference type="EMBL" id="JAJAGQ010000013">
    <property type="protein sequence ID" value="KAJ8544982.1"/>
    <property type="molecule type" value="Genomic_DNA"/>
</dbReference>
<feature type="domain" description="TPX2 C-terminal" evidence="11">
    <location>
        <begin position="673"/>
        <end position="743"/>
    </location>
</feature>
<dbReference type="PANTHER" id="PTHR47067">
    <property type="entry name" value="TPX2 (TARGETING PROTEIN FOR XKLP2) PROTEIN FAMILY-RELATED"/>
    <property type="match status" value="1"/>
</dbReference>
<evidence type="ECO:0000259" key="11">
    <source>
        <dbReference type="Pfam" id="PF06886"/>
    </source>
</evidence>
<keyword evidence="9" id="KW-0175">Coiled coil</keyword>
<comment type="similarity">
    <text evidence="3">Belongs to the mTERF family.</text>
</comment>
<dbReference type="GO" id="GO:0005874">
    <property type="term" value="C:microtubule"/>
    <property type="evidence" value="ECO:0007669"/>
    <property type="project" value="UniProtKB-KW"/>
</dbReference>
<feature type="compositionally biased region" description="Low complexity" evidence="10">
    <location>
        <begin position="558"/>
        <end position="570"/>
    </location>
</feature>
<reference evidence="13" key="1">
    <citation type="journal article" date="2023" name="Proc. Natl. Acad. Sci. U.S.A.">
        <title>Genomic and structural basis for evolution of tropane alkaloid biosynthesis.</title>
        <authorList>
            <person name="Wanga Y.-J."/>
            <person name="Taina T."/>
            <person name="Yua J.-Y."/>
            <person name="Lia J."/>
            <person name="Xua B."/>
            <person name="Chenc J."/>
            <person name="D'Auriad J.C."/>
            <person name="Huanga J.-P."/>
            <person name="Huanga S.-X."/>
        </authorList>
    </citation>
    <scope>NUCLEOTIDE SEQUENCE [LARGE SCALE GENOMIC DNA]</scope>
    <source>
        <strain evidence="13">cv. KIB-2019</strain>
    </source>
</reference>
<dbReference type="Gene3D" id="1.25.70.10">
    <property type="entry name" value="Transcription termination factor 3, mitochondrial"/>
    <property type="match status" value="1"/>
</dbReference>
<comment type="caution">
    <text evidence="12">The sequence shown here is derived from an EMBL/GenBank/DDBJ whole genome shotgun (WGS) entry which is preliminary data.</text>
</comment>
<keyword evidence="8" id="KW-0206">Cytoskeleton</keyword>
<dbReference type="FunFam" id="1.25.70.10:FF:000026">
    <property type="entry name" value="Mitochondrial transcription termination factor family protein"/>
    <property type="match status" value="1"/>
</dbReference>
<evidence type="ECO:0000313" key="13">
    <source>
        <dbReference type="Proteomes" id="UP001152561"/>
    </source>
</evidence>
<evidence type="ECO:0000313" key="12">
    <source>
        <dbReference type="EMBL" id="KAJ8544982.1"/>
    </source>
</evidence>
<keyword evidence="4" id="KW-0805">Transcription regulation</keyword>
<dbReference type="PANTHER" id="PTHR47067:SF7">
    <property type="entry name" value="TPX2 (TARGETING PROTEIN FOR XKLP2) PROTEIN FAMILY"/>
    <property type="match status" value="1"/>
</dbReference>
<evidence type="ECO:0000256" key="3">
    <source>
        <dbReference type="ARBA" id="ARBA00007692"/>
    </source>
</evidence>
<evidence type="ECO:0000256" key="2">
    <source>
        <dbReference type="ARBA" id="ARBA00005885"/>
    </source>
</evidence>
<dbReference type="GO" id="GO:0003676">
    <property type="term" value="F:nucleic acid binding"/>
    <property type="evidence" value="ECO:0007669"/>
    <property type="project" value="InterPro"/>
</dbReference>
<evidence type="ECO:0000256" key="1">
    <source>
        <dbReference type="ARBA" id="ARBA00004245"/>
    </source>
</evidence>
<keyword evidence="6" id="KW-0493">Microtubule</keyword>
<comment type="subcellular location">
    <subcellularLocation>
        <location evidence="1">Cytoplasm</location>
        <location evidence="1">Cytoskeleton</location>
    </subcellularLocation>
</comment>
<evidence type="ECO:0000256" key="8">
    <source>
        <dbReference type="ARBA" id="ARBA00023212"/>
    </source>
</evidence>
<evidence type="ECO:0000256" key="10">
    <source>
        <dbReference type="SAM" id="MobiDB-lite"/>
    </source>
</evidence>
<comment type="similarity">
    <text evidence="2">Belongs to the TPX2 family.</text>
</comment>
<proteinExistence type="inferred from homology"/>
<feature type="coiled-coil region" evidence="9">
    <location>
        <begin position="678"/>
        <end position="720"/>
    </location>
</feature>
<dbReference type="Pfam" id="PF06886">
    <property type="entry name" value="TPX2"/>
    <property type="match status" value="1"/>
</dbReference>
<feature type="region of interest" description="Disordered" evidence="10">
    <location>
        <begin position="447"/>
        <end position="503"/>
    </location>
</feature>
<dbReference type="InterPro" id="IPR027329">
    <property type="entry name" value="TPX2_C"/>
</dbReference>
<keyword evidence="4" id="KW-0806">Transcription termination</keyword>
<dbReference type="InterPro" id="IPR003690">
    <property type="entry name" value="MTERF"/>
</dbReference>
<name>A0A9Q1R8N7_9SOLA</name>
<feature type="compositionally biased region" description="Polar residues" evidence="10">
    <location>
        <begin position="797"/>
        <end position="822"/>
    </location>
</feature>
<dbReference type="SMART" id="SM00733">
    <property type="entry name" value="Mterf"/>
    <property type="match status" value="6"/>
</dbReference>
<protein>
    <recommendedName>
        <fullName evidence="11">TPX2 C-terminal domain-containing protein</fullName>
    </recommendedName>
</protein>
<feature type="region of interest" description="Disordered" evidence="10">
    <location>
        <begin position="518"/>
        <end position="626"/>
    </location>
</feature>
<dbReference type="AlphaFoldDB" id="A0A9Q1R8N7"/>
<keyword evidence="4" id="KW-0804">Transcription</keyword>
<evidence type="ECO:0000256" key="4">
    <source>
        <dbReference type="ARBA" id="ARBA00022472"/>
    </source>
</evidence>
<dbReference type="InterPro" id="IPR038538">
    <property type="entry name" value="MTERF_sf"/>
</dbReference>
<dbReference type="OrthoDB" id="637682at2759"/>
<keyword evidence="13" id="KW-1185">Reference proteome</keyword>
<organism evidence="12 13">
    <name type="scientific">Anisodus acutangulus</name>
    <dbReference type="NCBI Taxonomy" id="402998"/>
    <lineage>
        <taxon>Eukaryota</taxon>
        <taxon>Viridiplantae</taxon>
        <taxon>Streptophyta</taxon>
        <taxon>Embryophyta</taxon>
        <taxon>Tracheophyta</taxon>
        <taxon>Spermatophyta</taxon>
        <taxon>Magnoliopsida</taxon>
        <taxon>eudicotyledons</taxon>
        <taxon>Gunneridae</taxon>
        <taxon>Pentapetalae</taxon>
        <taxon>asterids</taxon>
        <taxon>lamiids</taxon>
        <taxon>Solanales</taxon>
        <taxon>Solanaceae</taxon>
        <taxon>Solanoideae</taxon>
        <taxon>Hyoscyameae</taxon>
        <taxon>Anisodus</taxon>
    </lineage>
</organism>
<keyword evidence="5" id="KW-0963">Cytoplasm</keyword>
<dbReference type="Proteomes" id="UP001152561">
    <property type="component" value="Unassembled WGS sequence"/>
</dbReference>
<evidence type="ECO:0000256" key="7">
    <source>
        <dbReference type="ARBA" id="ARBA00022946"/>
    </source>
</evidence>
<keyword evidence="7" id="KW-0809">Transit peptide</keyword>
<feature type="region of interest" description="Disordered" evidence="10">
    <location>
        <begin position="733"/>
        <end position="822"/>
    </location>
</feature>
<evidence type="ECO:0000256" key="6">
    <source>
        <dbReference type="ARBA" id="ARBA00022701"/>
    </source>
</evidence>
<accession>A0A9Q1R8N7</accession>
<evidence type="ECO:0000256" key="5">
    <source>
        <dbReference type="ARBA" id="ARBA00022490"/>
    </source>
</evidence>
<sequence>MKTANFNPFTQFRFLFLNSSKTLNPTRFLTIAAAATLPSPETLTDDPLITTIPSNDPSDLFRQYGCTEADISKIFQRRPCLQKMDLKNLRSKLKILTDLGIPSSDLTKILNCRPRLFNCRINRCLDERLEFFQTLFGTKEVLLKAIVRNPSLLTYDFHKQILPTVAFYEQLGLSRSDLISMLLARPTLIPRSSLDDEKMDYVRRTGVQKGTRMYKHVITLFAISRLETIRQKVANLEKHGFTEDEVFRFFGRSPFLVTLSVDKVQRNMTFILGTMKLSADLVLDNPCLLFLNLETAIKPRFPSLFCCKLNISCRIMGDSACLMHAFSYASALPPNEAKQGNHLQALGESISFGRFTTESLAWDKWSSFSHKRYVEEAERYAQPGSVAQKKAFFEAHYKKIAAQKAAALLEQVNTHIDGDQQEVHKTHDTLTVDPIVNGAMHEVANVKKTEKAAPLTRVASKKEPQETISGSELSETSHTEKPLLKQSSSSKQDDDVTSATSKKRSAFSSFKSSVYSIKSKIPPSPARHNIPHHVNKENKFTPITNPTSVFANEKRSSSKSLSKLMNFTPAKEPDKVPPPPPATLKKESSKDAPNAAKKCITPLKTPVATSDGAAKRPMTTPSSENRRMETPIHLTASRDQTAGPTWNILSSVCSKSFTACRNKLQSPSLSTPFLLRTEERAARRKQKLEEKFNAKEVQKVQLQTKLKEKAEVELRRLRQSFCFRARPLPKFYKERETARNHTKKTPVKRTQSPQLGRNLSNRTMQGLVSQPTSTYSTKNGSYKNSGKKNSPKPINSHTLPTVVSHDQNASPNIRHQFGVSPN</sequence>
<dbReference type="InterPro" id="IPR044216">
    <property type="entry name" value="WDL7"/>
</dbReference>
<feature type="compositionally biased region" description="Polar residues" evidence="10">
    <location>
        <begin position="748"/>
        <end position="775"/>
    </location>
</feature>
<feature type="compositionally biased region" description="Polar residues" evidence="10">
    <location>
        <begin position="541"/>
        <end position="550"/>
    </location>
</feature>
<gene>
    <name evidence="12" type="ORF">K7X08_017565</name>
</gene>
<evidence type="ECO:0000256" key="9">
    <source>
        <dbReference type="SAM" id="Coils"/>
    </source>
</evidence>
<dbReference type="GO" id="GO:0006353">
    <property type="term" value="P:DNA-templated transcription termination"/>
    <property type="evidence" value="ECO:0007669"/>
    <property type="project" value="UniProtKB-KW"/>
</dbReference>
<dbReference type="Pfam" id="PF02536">
    <property type="entry name" value="mTERF"/>
    <property type="match status" value="1"/>
</dbReference>